<keyword evidence="5" id="KW-0808">Transferase</keyword>
<protein>
    <recommendedName>
        <fullName evidence="3">histidine kinase</fullName>
        <ecNumber evidence="3">2.7.13.3</ecNumber>
    </recommendedName>
</protein>
<evidence type="ECO:0000256" key="1">
    <source>
        <dbReference type="ARBA" id="ARBA00000085"/>
    </source>
</evidence>
<dbReference type="NCBIfam" id="TIGR00229">
    <property type="entry name" value="sensory_box"/>
    <property type="match status" value="1"/>
</dbReference>
<reference evidence="12" key="2">
    <citation type="journal article" date="2021" name="PeerJ">
        <title>Extensive microbial diversity within the chicken gut microbiome revealed by metagenomics and culture.</title>
        <authorList>
            <person name="Gilroy R."/>
            <person name="Ravi A."/>
            <person name="Getino M."/>
            <person name="Pursley I."/>
            <person name="Horton D.L."/>
            <person name="Alikhan N.F."/>
            <person name="Baker D."/>
            <person name="Gharbi K."/>
            <person name="Hall N."/>
            <person name="Watson M."/>
            <person name="Adriaenssens E.M."/>
            <person name="Foster-Nyarko E."/>
            <person name="Jarju S."/>
            <person name="Secka A."/>
            <person name="Antonio M."/>
            <person name="Oren A."/>
            <person name="Chaudhuri R.R."/>
            <person name="La Ragione R."/>
            <person name="Hildebrand F."/>
            <person name="Pallen M.J."/>
        </authorList>
    </citation>
    <scope>NUCLEOTIDE SEQUENCE</scope>
    <source>
        <strain evidence="12">CHK157-1446</strain>
    </source>
</reference>
<evidence type="ECO:0000256" key="3">
    <source>
        <dbReference type="ARBA" id="ARBA00012438"/>
    </source>
</evidence>
<dbReference type="SUPFAM" id="SSF55785">
    <property type="entry name" value="PYP-like sensor domain (PAS domain)"/>
    <property type="match status" value="1"/>
</dbReference>
<keyword evidence="8 9" id="KW-0472">Membrane</keyword>
<dbReference type="SMART" id="SM00388">
    <property type="entry name" value="HisKA"/>
    <property type="match status" value="1"/>
</dbReference>
<dbReference type="InterPro" id="IPR003661">
    <property type="entry name" value="HisK_dim/P_dom"/>
</dbReference>
<feature type="domain" description="Histidine kinase" evidence="10">
    <location>
        <begin position="339"/>
        <end position="554"/>
    </location>
</feature>
<dbReference type="Pfam" id="PF00989">
    <property type="entry name" value="PAS"/>
    <property type="match status" value="1"/>
</dbReference>
<dbReference type="InterPro" id="IPR003594">
    <property type="entry name" value="HATPase_dom"/>
</dbReference>
<organism evidence="12 13">
    <name type="scientific">Candidatus Faeciplasma gallinarum</name>
    <dbReference type="NCBI Taxonomy" id="2840799"/>
    <lineage>
        <taxon>Bacteria</taxon>
        <taxon>Bacillati</taxon>
        <taxon>Bacillota</taxon>
        <taxon>Clostridia</taxon>
        <taxon>Eubacteriales</taxon>
        <taxon>Oscillospiraceae</taxon>
        <taxon>Oscillospiraceae incertae sedis</taxon>
        <taxon>Candidatus Faeciplasma</taxon>
    </lineage>
</organism>
<dbReference type="GO" id="GO:0005886">
    <property type="term" value="C:plasma membrane"/>
    <property type="evidence" value="ECO:0007669"/>
    <property type="project" value="TreeGrafter"/>
</dbReference>
<dbReference type="Pfam" id="PF02518">
    <property type="entry name" value="HATPase_c"/>
    <property type="match status" value="1"/>
</dbReference>
<dbReference type="InterPro" id="IPR013767">
    <property type="entry name" value="PAS_fold"/>
</dbReference>
<evidence type="ECO:0000256" key="4">
    <source>
        <dbReference type="ARBA" id="ARBA00022553"/>
    </source>
</evidence>
<reference evidence="12" key="1">
    <citation type="submission" date="2020-10" db="EMBL/GenBank/DDBJ databases">
        <authorList>
            <person name="Gilroy R."/>
        </authorList>
    </citation>
    <scope>NUCLEOTIDE SEQUENCE</scope>
    <source>
        <strain evidence="12">CHK157-1446</strain>
    </source>
</reference>
<accession>A0A9D1ENP0</accession>
<dbReference type="InterPro" id="IPR035965">
    <property type="entry name" value="PAS-like_dom_sf"/>
</dbReference>
<dbReference type="Gene3D" id="3.30.565.10">
    <property type="entry name" value="Histidine kinase-like ATPase, C-terminal domain"/>
    <property type="match status" value="1"/>
</dbReference>
<keyword evidence="7" id="KW-0902">Two-component regulatory system</keyword>
<name>A0A9D1ENP0_9FIRM</name>
<keyword evidence="6" id="KW-0418">Kinase</keyword>
<dbReference type="InterPro" id="IPR000014">
    <property type="entry name" value="PAS"/>
</dbReference>
<dbReference type="Gene3D" id="1.10.287.130">
    <property type="match status" value="1"/>
</dbReference>
<keyword evidence="4" id="KW-0597">Phosphoprotein</keyword>
<dbReference type="EC" id="2.7.13.3" evidence="3"/>
<dbReference type="FunFam" id="3.30.565.10:FF:000006">
    <property type="entry name" value="Sensor histidine kinase WalK"/>
    <property type="match status" value="1"/>
</dbReference>
<dbReference type="GO" id="GO:0006355">
    <property type="term" value="P:regulation of DNA-templated transcription"/>
    <property type="evidence" value="ECO:0007669"/>
    <property type="project" value="InterPro"/>
</dbReference>
<comment type="subcellular location">
    <subcellularLocation>
        <location evidence="2">Membrane</location>
    </subcellularLocation>
</comment>
<evidence type="ECO:0000256" key="5">
    <source>
        <dbReference type="ARBA" id="ARBA00022679"/>
    </source>
</evidence>
<dbReference type="CDD" id="cd00130">
    <property type="entry name" value="PAS"/>
    <property type="match status" value="1"/>
</dbReference>
<feature type="transmembrane region" description="Helical" evidence="9">
    <location>
        <begin position="150"/>
        <end position="168"/>
    </location>
</feature>
<evidence type="ECO:0000313" key="13">
    <source>
        <dbReference type="Proteomes" id="UP000823982"/>
    </source>
</evidence>
<dbReference type="SUPFAM" id="SSF55874">
    <property type="entry name" value="ATPase domain of HSP90 chaperone/DNA topoisomerase II/histidine kinase"/>
    <property type="match status" value="1"/>
</dbReference>
<dbReference type="Pfam" id="PF00512">
    <property type="entry name" value="HisKA"/>
    <property type="match status" value="1"/>
</dbReference>
<keyword evidence="9" id="KW-1133">Transmembrane helix</keyword>
<dbReference type="FunFam" id="1.10.287.130:FF:000001">
    <property type="entry name" value="Two-component sensor histidine kinase"/>
    <property type="match status" value="1"/>
</dbReference>
<dbReference type="SMART" id="SM00387">
    <property type="entry name" value="HATPase_c"/>
    <property type="match status" value="1"/>
</dbReference>
<dbReference type="GO" id="GO:0016036">
    <property type="term" value="P:cellular response to phosphate starvation"/>
    <property type="evidence" value="ECO:0007669"/>
    <property type="project" value="TreeGrafter"/>
</dbReference>
<dbReference type="Gene3D" id="3.30.450.20">
    <property type="entry name" value="PAS domain"/>
    <property type="match status" value="1"/>
</dbReference>
<sequence length="565" mass="62883">MSKRIFRMAILVAFIVLIASTAFIMGILYDFFEKQLENELASEAQYVSFGIDKVGMEYLDGFESSDGNRITVIAPDGEVLADTAADPSSLGNHSDREEVQEALETGTGMSIRYSDTITERTVYYATLMDDGNVLRVCAVQYSVFAALLNLLWPVTVVIILAIILSLILSDRAAKRIVRPINALNLDEPEKNETYEELTPLLKKIATQRREIDKQLESARHKQEEFILITENMSEGFLVIDNETNVLTYNSAALSLLGINREQVNGSVLVLNRAKDFRYVVEKALEGDRAESEMPLGDKTYRLIANPVYENSKIIGAVILILDITESAERERLRREFTSNVSHELKTPLTSISGFAEMMMGGGVPEATVIDFSKSIYDEAKRLITLVNDIIKISELDDDTAVFEKENVDLYELASDIVKRLKPQADKKHVTIDLSGEPAEVYGVDKILDEMIYNLADNAIKYNKDGGNVKISVVKSSDKVMVTVSDNGIGIPKQDINRVFERFYSVDKSHSKLMGGTGLGLSIVKHGAMYHKAEIYIESEEGVGTSISIEFPVGDESSKMQNEDTK</sequence>
<dbReference type="PROSITE" id="PS50112">
    <property type="entry name" value="PAS"/>
    <property type="match status" value="1"/>
</dbReference>
<evidence type="ECO:0000313" key="12">
    <source>
        <dbReference type="EMBL" id="HIS24551.1"/>
    </source>
</evidence>
<evidence type="ECO:0000259" key="11">
    <source>
        <dbReference type="PROSITE" id="PS50112"/>
    </source>
</evidence>
<dbReference type="PANTHER" id="PTHR45453:SF1">
    <property type="entry name" value="PHOSPHATE REGULON SENSOR PROTEIN PHOR"/>
    <property type="match status" value="1"/>
</dbReference>
<dbReference type="PANTHER" id="PTHR45453">
    <property type="entry name" value="PHOSPHATE REGULON SENSOR PROTEIN PHOR"/>
    <property type="match status" value="1"/>
</dbReference>
<evidence type="ECO:0000256" key="2">
    <source>
        <dbReference type="ARBA" id="ARBA00004370"/>
    </source>
</evidence>
<dbReference type="CDD" id="cd00082">
    <property type="entry name" value="HisKA"/>
    <property type="match status" value="1"/>
</dbReference>
<evidence type="ECO:0000256" key="6">
    <source>
        <dbReference type="ARBA" id="ARBA00022777"/>
    </source>
</evidence>
<dbReference type="CDD" id="cd00075">
    <property type="entry name" value="HATPase"/>
    <property type="match status" value="1"/>
</dbReference>
<evidence type="ECO:0000256" key="8">
    <source>
        <dbReference type="ARBA" id="ARBA00023136"/>
    </source>
</evidence>
<dbReference type="SUPFAM" id="SSF47384">
    <property type="entry name" value="Homodimeric domain of signal transducing histidine kinase"/>
    <property type="match status" value="1"/>
</dbReference>
<evidence type="ECO:0000259" key="10">
    <source>
        <dbReference type="PROSITE" id="PS50109"/>
    </source>
</evidence>
<dbReference type="GO" id="GO:0000155">
    <property type="term" value="F:phosphorelay sensor kinase activity"/>
    <property type="evidence" value="ECO:0007669"/>
    <property type="project" value="InterPro"/>
</dbReference>
<feature type="domain" description="PAS" evidence="11">
    <location>
        <begin position="221"/>
        <end position="271"/>
    </location>
</feature>
<dbReference type="Proteomes" id="UP000823982">
    <property type="component" value="Unassembled WGS sequence"/>
</dbReference>
<dbReference type="InterPro" id="IPR004358">
    <property type="entry name" value="Sig_transdc_His_kin-like_C"/>
</dbReference>
<dbReference type="InterPro" id="IPR036890">
    <property type="entry name" value="HATPase_C_sf"/>
</dbReference>
<dbReference type="InterPro" id="IPR036097">
    <property type="entry name" value="HisK_dim/P_sf"/>
</dbReference>
<proteinExistence type="predicted"/>
<dbReference type="InterPro" id="IPR005467">
    <property type="entry name" value="His_kinase_dom"/>
</dbReference>
<dbReference type="PRINTS" id="PR00344">
    <property type="entry name" value="BCTRLSENSOR"/>
</dbReference>
<feature type="transmembrane region" description="Helical" evidence="9">
    <location>
        <begin position="9"/>
        <end position="29"/>
    </location>
</feature>
<dbReference type="SMART" id="SM00091">
    <property type="entry name" value="PAS"/>
    <property type="match status" value="1"/>
</dbReference>
<dbReference type="PROSITE" id="PS50109">
    <property type="entry name" value="HIS_KIN"/>
    <property type="match status" value="1"/>
</dbReference>
<evidence type="ECO:0000256" key="9">
    <source>
        <dbReference type="SAM" id="Phobius"/>
    </source>
</evidence>
<comment type="caution">
    <text evidence="12">The sequence shown here is derived from an EMBL/GenBank/DDBJ whole genome shotgun (WGS) entry which is preliminary data.</text>
</comment>
<dbReference type="EMBL" id="DVIR01000037">
    <property type="protein sequence ID" value="HIS24551.1"/>
    <property type="molecule type" value="Genomic_DNA"/>
</dbReference>
<dbReference type="InterPro" id="IPR050351">
    <property type="entry name" value="BphY/WalK/GraS-like"/>
</dbReference>
<keyword evidence="9" id="KW-0812">Transmembrane</keyword>
<dbReference type="AlphaFoldDB" id="A0A9D1ENP0"/>
<gene>
    <name evidence="12" type="ORF">IAD01_04010</name>
</gene>
<evidence type="ECO:0000256" key="7">
    <source>
        <dbReference type="ARBA" id="ARBA00023012"/>
    </source>
</evidence>
<comment type="catalytic activity">
    <reaction evidence="1">
        <text>ATP + protein L-histidine = ADP + protein N-phospho-L-histidine.</text>
        <dbReference type="EC" id="2.7.13.3"/>
    </reaction>
</comment>
<dbReference type="GO" id="GO:0004721">
    <property type="term" value="F:phosphoprotein phosphatase activity"/>
    <property type="evidence" value="ECO:0007669"/>
    <property type="project" value="TreeGrafter"/>
</dbReference>